<protein>
    <submittedName>
        <fullName evidence="1">Uncharacterized protein</fullName>
    </submittedName>
</protein>
<organism evidence="1 2">
    <name type="scientific">Nesidiocoris tenuis</name>
    <dbReference type="NCBI Taxonomy" id="355587"/>
    <lineage>
        <taxon>Eukaryota</taxon>
        <taxon>Metazoa</taxon>
        <taxon>Ecdysozoa</taxon>
        <taxon>Arthropoda</taxon>
        <taxon>Hexapoda</taxon>
        <taxon>Insecta</taxon>
        <taxon>Pterygota</taxon>
        <taxon>Neoptera</taxon>
        <taxon>Paraneoptera</taxon>
        <taxon>Hemiptera</taxon>
        <taxon>Heteroptera</taxon>
        <taxon>Panheteroptera</taxon>
        <taxon>Cimicomorpha</taxon>
        <taxon>Miridae</taxon>
        <taxon>Dicyphina</taxon>
        <taxon>Nesidiocoris</taxon>
    </lineage>
</organism>
<proteinExistence type="predicted"/>
<gene>
    <name evidence="1" type="ORF">NTEN_LOCUS10499</name>
</gene>
<dbReference type="EMBL" id="CADCXU010015774">
    <property type="protein sequence ID" value="CAB0005022.1"/>
    <property type="molecule type" value="Genomic_DNA"/>
</dbReference>
<evidence type="ECO:0000313" key="1">
    <source>
        <dbReference type="EMBL" id="CAB0005022.1"/>
    </source>
</evidence>
<accession>A0A6H5GNL7</accession>
<name>A0A6H5GNL7_9HEMI</name>
<reference evidence="1 2" key="1">
    <citation type="submission" date="2020-02" db="EMBL/GenBank/DDBJ databases">
        <authorList>
            <person name="Ferguson B K."/>
        </authorList>
    </citation>
    <scope>NUCLEOTIDE SEQUENCE [LARGE SCALE GENOMIC DNA]</scope>
</reference>
<dbReference type="AlphaFoldDB" id="A0A6H5GNL7"/>
<dbReference type="Proteomes" id="UP000479000">
    <property type="component" value="Unassembled WGS sequence"/>
</dbReference>
<sequence length="87" mass="10077">MEVFGVIYVPLVYIRISIDCSMSQSTVCRVTDFEKNSSRLGGNELTTGKQLDRKIPFSPFSFRWSIMWEIFKYIVLNKCEILALSTQ</sequence>
<feature type="non-terminal residue" evidence="1">
    <location>
        <position position="87"/>
    </location>
</feature>
<keyword evidence="2" id="KW-1185">Reference proteome</keyword>
<evidence type="ECO:0000313" key="2">
    <source>
        <dbReference type="Proteomes" id="UP000479000"/>
    </source>
</evidence>